<accession>A0ABU7L1P2</accession>
<dbReference type="RefSeq" id="WP_330161626.1">
    <property type="nucleotide sequence ID" value="NZ_BAAAJA010000012.1"/>
</dbReference>
<evidence type="ECO:0000313" key="3">
    <source>
        <dbReference type="Proteomes" id="UP001348641"/>
    </source>
</evidence>
<gene>
    <name evidence="2" type="ORF">Q8A49_30355</name>
</gene>
<proteinExistence type="predicted"/>
<reference evidence="2 3" key="1">
    <citation type="submission" date="2023-07" db="EMBL/GenBank/DDBJ databases">
        <authorList>
            <person name="Girao M."/>
            <person name="Carvalho M.F."/>
        </authorList>
    </citation>
    <scope>NUCLEOTIDE SEQUENCE [LARGE SCALE GENOMIC DNA]</scope>
    <source>
        <strain evidence="2 3">66/93</strain>
    </source>
</reference>
<feature type="domain" description="DUF397" evidence="1">
    <location>
        <begin position="3"/>
        <end position="53"/>
    </location>
</feature>
<evidence type="ECO:0000259" key="1">
    <source>
        <dbReference type="Pfam" id="PF04149"/>
    </source>
</evidence>
<evidence type="ECO:0000313" key="2">
    <source>
        <dbReference type="EMBL" id="MEE2054807.1"/>
    </source>
</evidence>
<sequence>MSFRKSSYSSGAHNCVEVASWETGAAVRDTQNRDQGTLTFDSAEWHAFLGSAKG</sequence>
<name>A0ABU7L1P2_9ACTN</name>
<dbReference type="Pfam" id="PF04149">
    <property type="entry name" value="DUF397"/>
    <property type="match status" value="1"/>
</dbReference>
<dbReference type="InterPro" id="IPR007278">
    <property type="entry name" value="DUF397"/>
</dbReference>
<organism evidence="2 3">
    <name type="scientific">Nocardiopsis tropica</name>
    <dbReference type="NCBI Taxonomy" id="109330"/>
    <lineage>
        <taxon>Bacteria</taxon>
        <taxon>Bacillati</taxon>
        <taxon>Actinomycetota</taxon>
        <taxon>Actinomycetes</taxon>
        <taxon>Streptosporangiales</taxon>
        <taxon>Nocardiopsidaceae</taxon>
        <taxon>Nocardiopsis</taxon>
    </lineage>
</organism>
<dbReference type="EMBL" id="JAUUCC010000130">
    <property type="protein sequence ID" value="MEE2054807.1"/>
    <property type="molecule type" value="Genomic_DNA"/>
</dbReference>
<comment type="caution">
    <text evidence="2">The sequence shown here is derived from an EMBL/GenBank/DDBJ whole genome shotgun (WGS) entry which is preliminary data.</text>
</comment>
<protein>
    <submittedName>
        <fullName evidence="2">DUF397 domain-containing protein</fullName>
    </submittedName>
</protein>
<dbReference type="Proteomes" id="UP001348641">
    <property type="component" value="Unassembled WGS sequence"/>
</dbReference>